<sequence length="95" mass="11059">MTKPTFMILYIETLSNPQQTYIPITKPIFHLRIRKQPSTFVTVLLRELLPEIIDNNDITGVRFGTRGARENFDGLRKIWDNSNCQRISKNIPVTL</sequence>
<protein>
    <submittedName>
        <fullName evidence="1">Uncharacterized protein</fullName>
    </submittedName>
</protein>
<accession>A0A9Q1BIB3</accession>
<reference evidence="1" key="1">
    <citation type="submission" date="2021-10" db="EMBL/GenBank/DDBJ databases">
        <title>Tropical sea cucumber genome reveals ecological adaptation and Cuvierian tubules defense mechanism.</title>
        <authorList>
            <person name="Chen T."/>
        </authorList>
    </citation>
    <scope>NUCLEOTIDE SEQUENCE</scope>
    <source>
        <strain evidence="1">Nanhai2018</strain>
        <tissue evidence="1">Muscle</tissue>
    </source>
</reference>
<keyword evidence="2" id="KW-1185">Reference proteome</keyword>
<organism evidence="1 2">
    <name type="scientific">Holothuria leucospilota</name>
    <name type="common">Black long sea cucumber</name>
    <name type="synonym">Mertensiothuria leucospilota</name>
    <dbReference type="NCBI Taxonomy" id="206669"/>
    <lineage>
        <taxon>Eukaryota</taxon>
        <taxon>Metazoa</taxon>
        <taxon>Echinodermata</taxon>
        <taxon>Eleutherozoa</taxon>
        <taxon>Echinozoa</taxon>
        <taxon>Holothuroidea</taxon>
        <taxon>Aspidochirotacea</taxon>
        <taxon>Aspidochirotida</taxon>
        <taxon>Holothuriidae</taxon>
        <taxon>Holothuria</taxon>
    </lineage>
</organism>
<gene>
    <name evidence="1" type="ORF">HOLleu_34213</name>
</gene>
<evidence type="ECO:0000313" key="2">
    <source>
        <dbReference type="Proteomes" id="UP001152320"/>
    </source>
</evidence>
<name>A0A9Q1BIB3_HOLLE</name>
<evidence type="ECO:0000313" key="1">
    <source>
        <dbReference type="EMBL" id="KAJ8026387.1"/>
    </source>
</evidence>
<dbReference type="AlphaFoldDB" id="A0A9Q1BIB3"/>
<comment type="caution">
    <text evidence="1">The sequence shown here is derived from an EMBL/GenBank/DDBJ whole genome shotgun (WGS) entry which is preliminary data.</text>
</comment>
<dbReference type="EMBL" id="JAIZAY010000017">
    <property type="protein sequence ID" value="KAJ8026387.1"/>
    <property type="molecule type" value="Genomic_DNA"/>
</dbReference>
<proteinExistence type="predicted"/>
<dbReference type="Proteomes" id="UP001152320">
    <property type="component" value="Chromosome 17"/>
</dbReference>